<reference evidence="2" key="1">
    <citation type="submission" date="2018-03" db="EMBL/GenBank/DDBJ databases">
        <authorList>
            <person name="Sun L."/>
            <person name="Liu H."/>
            <person name="Chen W."/>
            <person name="Huang K."/>
            <person name="Liu W."/>
            <person name="Gao X."/>
        </authorList>
    </citation>
    <scope>NUCLEOTIDE SEQUENCE [LARGE SCALE GENOMIC DNA]</scope>
    <source>
        <strain evidence="2">SH9</strain>
    </source>
</reference>
<dbReference type="AlphaFoldDB" id="A0A2T1HQ17"/>
<comment type="caution">
    <text evidence="1">The sequence shown here is derived from an EMBL/GenBank/DDBJ whole genome shotgun (WGS) entry which is preliminary data.</text>
</comment>
<name>A0A2T1HQ17_9HYPH</name>
<keyword evidence="2" id="KW-1185">Reference proteome</keyword>
<gene>
    <name evidence="1" type="ORF">SLNSH_17535</name>
</gene>
<accession>A0A2T1HQ17</accession>
<evidence type="ECO:0000313" key="2">
    <source>
        <dbReference type="Proteomes" id="UP000239772"/>
    </source>
</evidence>
<dbReference type="EMBL" id="PVZS01000021">
    <property type="protein sequence ID" value="PSC03745.1"/>
    <property type="molecule type" value="Genomic_DNA"/>
</dbReference>
<dbReference type="Proteomes" id="UP000239772">
    <property type="component" value="Unassembled WGS sequence"/>
</dbReference>
<proteinExistence type="predicted"/>
<dbReference type="RefSeq" id="WP_106338314.1">
    <property type="nucleotide sequence ID" value="NZ_PVZS01000021.1"/>
</dbReference>
<organism evidence="1 2">
    <name type="scientific">Alsobacter soli</name>
    <dbReference type="NCBI Taxonomy" id="2109933"/>
    <lineage>
        <taxon>Bacteria</taxon>
        <taxon>Pseudomonadati</taxon>
        <taxon>Pseudomonadota</taxon>
        <taxon>Alphaproteobacteria</taxon>
        <taxon>Hyphomicrobiales</taxon>
        <taxon>Alsobacteraceae</taxon>
        <taxon>Alsobacter</taxon>
    </lineage>
</organism>
<evidence type="ECO:0000313" key="1">
    <source>
        <dbReference type="EMBL" id="PSC03745.1"/>
    </source>
</evidence>
<protein>
    <submittedName>
        <fullName evidence="1">Uncharacterized protein</fullName>
    </submittedName>
</protein>
<sequence>MSEAPVVKSEPTLHAVAGGGMRPGMNETAILDGLSRVLLADTKQQPAEFGRQAESKRLQAITRLVNAYHNYLSVVANRQMDEITAGDVARLGMILKIVEEIEPSDRLRR</sequence>